<evidence type="ECO:0000259" key="1">
    <source>
        <dbReference type="Pfam" id="PF13480"/>
    </source>
</evidence>
<keyword evidence="3" id="KW-1185">Reference proteome</keyword>
<dbReference type="SUPFAM" id="SSF55729">
    <property type="entry name" value="Acyl-CoA N-acyltransferases (Nat)"/>
    <property type="match status" value="1"/>
</dbReference>
<protein>
    <recommendedName>
        <fullName evidence="1">BioF2-like acetyltransferase domain-containing protein</fullName>
    </recommendedName>
</protein>
<dbReference type="AlphaFoldDB" id="A0A917V4F8"/>
<dbReference type="Proteomes" id="UP000600449">
    <property type="component" value="Unassembled WGS sequence"/>
</dbReference>
<gene>
    <name evidence="2" type="ORF">GCM10011322_23550</name>
</gene>
<comment type="caution">
    <text evidence="2">The sequence shown here is derived from an EMBL/GenBank/DDBJ whole genome shotgun (WGS) entry which is preliminary data.</text>
</comment>
<evidence type="ECO:0000313" key="3">
    <source>
        <dbReference type="Proteomes" id="UP000600449"/>
    </source>
</evidence>
<dbReference type="RefSeq" id="WP_188913108.1">
    <property type="nucleotide sequence ID" value="NZ_BMMF01000006.1"/>
</dbReference>
<accession>A0A917V4F8</accession>
<dbReference type="EMBL" id="BMMF01000006">
    <property type="protein sequence ID" value="GGK35862.1"/>
    <property type="molecule type" value="Genomic_DNA"/>
</dbReference>
<dbReference type="Pfam" id="PF13480">
    <property type="entry name" value="Acetyltransf_6"/>
    <property type="match status" value="1"/>
</dbReference>
<reference evidence="2 3" key="1">
    <citation type="journal article" date="2014" name="Int. J. Syst. Evol. Microbiol.">
        <title>Complete genome sequence of Corynebacterium casei LMG S-19264T (=DSM 44701T), isolated from a smear-ripened cheese.</title>
        <authorList>
            <consortium name="US DOE Joint Genome Institute (JGI-PGF)"/>
            <person name="Walter F."/>
            <person name="Albersmeier A."/>
            <person name="Kalinowski J."/>
            <person name="Ruckert C."/>
        </authorList>
    </citation>
    <scope>NUCLEOTIDE SEQUENCE [LARGE SCALE GENOMIC DNA]</scope>
    <source>
        <strain evidence="2 3">CGMCC 1.9161</strain>
    </source>
</reference>
<organism evidence="2 3">
    <name type="scientific">Salinarimonas ramus</name>
    <dbReference type="NCBI Taxonomy" id="690164"/>
    <lineage>
        <taxon>Bacteria</taxon>
        <taxon>Pseudomonadati</taxon>
        <taxon>Pseudomonadota</taxon>
        <taxon>Alphaproteobacteria</taxon>
        <taxon>Hyphomicrobiales</taxon>
        <taxon>Salinarimonadaceae</taxon>
        <taxon>Salinarimonas</taxon>
    </lineage>
</organism>
<evidence type="ECO:0000313" key="2">
    <source>
        <dbReference type="EMBL" id="GGK35862.1"/>
    </source>
</evidence>
<dbReference type="InterPro" id="IPR038740">
    <property type="entry name" value="BioF2-like_GNAT_dom"/>
</dbReference>
<feature type="domain" description="BioF2-like acetyltransferase" evidence="1">
    <location>
        <begin position="186"/>
        <end position="314"/>
    </location>
</feature>
<name>A0A917V4F8_9HYPH</name>
<proteinExistence type="predicted"/>
<sequence>MGGWRERTGAARVAQGAVLPLSRIDADPALRAAWARLLHGAADPNPFYGPDFLVPLMAGKDPPCAVVTTTDGEGALRMLAFLPLRPRRALPGYLPARIGALTGPMIMEGTPLLDAEDPDGAASALIDTLVGHEHRALLHLPLCVAGRTRTALDAAALRAGLAQGTVREIARAAIVRAGAGEDLTTRKRKELRRSAKTLSQWGEPVYATLAGEAVRDGLEVFLALEKAGWKGAAGTALACAEETERFARAAFSPRATAPRVVLDVLRVAGEPVAAAIHILAGDRGGSFKGAYDERYAKASPGQLLDAWTREEILAGAHTGVEHVGLVRLDSCALPGHPLESLWTDRLVFADLLIGLSPRRGATELARAASRLGRLESGYAEAKSRLRRLVGRRETVLRPKAGDTSETPGG</sequence>
<dbReference type="InterPro" id="IPR016181">
    <property type="entry name" value="Acyl_CoA_acyltransferase"/>
</dbReference>